<evidence type="ECO:0000256" key="2">
    <source>
        <dbReference type="ARBA" id="ARBA00004429"/>
    </source>
</evidence>
<evidence type="ECO:0000259" key="16">
    <source>
        <dbReference type="PROSITE" id="PS50109"/>
    </source>
</evidence>
<dbReference type="GO" id="GO:0005886">
    <property type="term" value="C:plasma membrane"/>
    <property type="evidence" value="ECO:0007669"/>
    <property type="project" value="UniProtKB-SubCell"/>
</dbReference>
<dbReference type="Pfam" id="PF00512">
    <property type="entry name" value="HisKA"/>
    <property type="match status" value="1"/>
</dbReference>
<dbReference type="Pfam" id="PF00672">
    <property type="entry name" value="HAMP"/>
    <property type="match status" value="1"/>
</dbReference>
<evidence type="ECO:0000256" key="1">
    <source>
        <dbReference type="ARBA" id="ARBA00000085"/>
    </source>
</evidence>
<keyword evidence="13" id="KW-0902">Two-component regulatory system</keyword>
<dbReference type="InterPro" id="IPR003660">
    <property type="entry name" value="HAMP_dom"/>
</dbReference>
<dbReference type="Pfam" id="PF02518">
    <property type="entry name" value="HATPase_c"/>
    <property type="match status" value="1"/>
</dbReference>
<dbReference type="PROSITE" id="PS50109">
    <property type="entry name" value="HIS_KIN"/>
    <property type="match status" value="1"/>
</dbReference>
<keyword evidence="11" id="KW-0067">ATP-binding</keyword>
<dbReference type="InterPro" id="IPR003594">
    <property type="entry name" value="HATPase_dom"/>
</dbReference>
<evidence type="ECO:0000256" key="11">
    <source>
        <dbReference type="ARBA" id="ARBA00022840"/>
    </source>
</evidence>
<accession>A0A4V2Q437</accession>
<dbReference type="EMBL" id="SMGR01000001">
    <property type="protein sequence ID" value="TCL09570.1"/>
    <property type="molecule type" value="Genomic_DNA"/>
</dbReference>
<comment type="caution">
    <text evidence="18">The sequence shown here is derived from an EMBL/GenBank/DDBJ whole genome shotgun (WGS) entry which is preliminary data.</text>
</comment>
<evidence type="ECO:0000256" key="6">
    <source>
        <dbReference type="ARBA" id="ARBA00022553"/>
    </source>
</evidence>
<keyword evidence="6" id="KW-0597">Phosphoprotein</keyword>
<keyword evidence="19" id="KW-1185">Reference proteome</keyword>
<dbReference type="InterPro" id="IPR036097">
    <property type="entry name" value="HisK_dim/P_sf"/>
</dbReference>
<evidence type="ECO:0000256" key="5">
    <source>
        <dbReference type="ARBA" id="ARBA00022519"/>
    </source>
</evidence>
<dbReference type="EC" id="2.7.13.3" evidence="3"/>
<dbReference type="PANTHER" id="PTHR44936">
    <property type="entry name" value="SENSOR PROTEIN CREC"/>
    <property type="match status" value="1"/>
</dbReference>
<keyword evidence="4" id="KW-1003">Cell membrane</keyword>
<protein>
    <recommendedName>
        <fullName evidence="3">histidine kinase</fullName>
        <ecNumber evidence="3">2.7.13.3</ecNumber>
    </recommendedName>
</protein>
<dbReference type="CDD" id="cd00082">
    <property type="entry name" value="HisKA"/>
    <property type="match status" value="1"/>
</dbReference>
<keyword evidence="7" id="KW-0808">Transferase</keyword>
<evidence type="ECO:0000256" key="7">
    <source>
        <dbReference type="ARBA" id="ARBA00022679"/>
    </source>
</evidence>
<comment type="subcellular location">
    <subcellularLocation>
        <location evidence="2">Cell inner membrane</location>
        <topology evidence="2">Multi-pass membrane protein</topology>
    </subcellularLocation>
</comment>
<evidence type="ECO:0000256" key="8">
    <source>
        <dbReference type="ARBA" id="ARBA00022692"/>
    </source>
</evidence>
<evidence type="ECO:0000313" key="19">
    <source>
        <dbReference type="Proteomes" id="UP000295673"/>
    </source>
</evidence>
<evidence type="ECO:0000256" key="12">
    <source>
        <dbReference type="ARBA" id="ARBA00022989"/>
    </source>
</evidence>
<evidence type="ECO:0000256" key="10">
    <source>
        <dbReference type="ARBA" id="ARBA00022777"/>
    </source>
</evidence>
<dbReference type="PRINTS" id="PR00344">
    <property type="entry name" value="BCTRLSENSOR"/>
</dbReference>
<dbReference type="PANTHER" id="PTHR44936:SF5">
    <property type="entry name" value="SENSOR HISTIDINE KINASE ENVZ"/>
    <property type="match status" value="1"/>
</dbReference>
<dbReference type="SMART" id="SM00388">
    <property type="entry name" value="HisKA"/>
    <property type="match status" value="1"/>
</dbReference>
<keyword evidence="8 15" id="KW-0812">Transmembrane</keyword>
<dbReference type="SUPFAM" id="SSF47384">
    <property type="entry name" value="Homodimeric domain of signal transducing histidine kinase"/>
    <property type="match status" value="1"/>
</dbReference>
<gene>
    <name evidence="18" type="ORF">BXY66_1622</name>
</gene>
<name>A0A4V2Q437_9RHOB</name>
<dbReference type="InterPro" id="IPR005467">
    <property type="entry name" value="His_kinase_dom"/>
</dbReference>
<feature type="domain" description="HAMP" evidence="17">
    <location>
        <begin position="177"/>
        <end position="228"/>
    </location>
</feature>
<organism evidence="18 19">
    <name type="scientific">Shimia isoporae</name>
    <dbReference type="NCBI Taxonomy" id="647720"/>
    <lineage>
        <taxon>Bacteria</taxon>
        <taxon>Pseudomonadati</taxon>
        <taxon>Pseudomonadota</taxon>
        <taxon>Alphaproteobacteria</taxon>
        <taxon>Rhodobacterales</taxon>
        <taxon>Roseobacteraceae</taxon>
    </lineage>
</organism>
<feature type="transmembrane region" description="Helical" evidence="15">
    <location>
        <begin position="157"/>
        <end position="176"/>
    </location>
</feature>
<evidence type="ECO:0000256" key="14">
    <source>
        <dbReference type="ARBA" id="ARBA00023136"/>
    </source>
</evidence>
<dbReference type="Gene3D" id="1.10.287.130">
    <property type="match status" value="1"/>
</dbReference>
<dbReference type="SMART" id="SM00387">
    <property type="entry name" value="HATPase_c"/>
    <property type="match status" value="1"/>
</dbReference>
<dbReference type="GO" id="GO:0000155">
    <property type="term" value="F:phosphorelay sensor kinase activity"/>
    <property type="evidence" value="ECO:0007669"/>
    <property type="project" value="InterPro"/>
</dbReference>
<dbReference type="Gene3D" id="3.30.565.10">
    <property type="entry name" value="Histidine kinase-like ATPase, C-terminal domain"/>
    <property type="match status" value="1"/>
</dbReference>
<evidence type="ECO:0000259" key="17">
    <source>
        <dbReference type="PROSITE" id="PS50885"/>
    </source>
</evidence>
<comment type="catalytic activity">
    <reaction evidence="1">
        <text>ATP + protein L-histidine = ADP + protein N-phospho-L-histidine.</text>
        <dbReference type="EC" id="2.7.13.3"/>
    </reaction>
</comment>
<feature type="domain" description="Histidine kinase" evidence="16">
    <location>
        <begin position="236"/>
        <end position="434"/>
    </location>
</feature>
<evidence type="ECO:0000256" key="4">
    <source>
        <dbReference type="ARBA" id="ARBA00022475"/>
    </source>
</evidence>
<evidence type="ECO:0000256" key="13">
    <source>
        <dbReference type="ARBA" id="ARBA00023012"/>
    </source>
</evidence>
<dbReference type="InterPro" id="IPR003661">
    <property type="entry name" value="HisK_dim/P_dom"/>
</dbReference>
<keyword evidence="9" id="KW-0547">Nucleotide-binding</keyword>
<dbReference type="GO" id="GO:0005524">
    <property type="term" value="F:ATP binding"/>
    <property type="evidence" value="ECO:0007669"/>
    <property type="project" value="UniProtKB-KW"/>
</dbReference>
<sequence length="434" mass="49207">MSFRWLKLYMPRGLYARAALIIVLPIVLLQVAVSFQLISRHFEGVTEQMSFAAAREVQLVIELAEARHEKADELERVLEGLDIDLRFPNRIDAKDTRLWYDFSGIVIMRTLREELPELQYVQLRDDRIVRLFLQGSNAPMVIEFDRRRMSASNSHQLIVTMVFFGFLLTLVAYAYMRNQLRPIKKLATAAEAFGRGRVVPYSPRGALEVRAAGNAFLNMRNRIERFFEQRTLMLSGVSHDLRTPLTRMKLSISMLDADEREELDRDVEEMQRMIDAFLDFARTDFEDERSELDAAKFVTEVVDGCARAGQDVKVHKIEGDGNVTISPVSVRRAIENLIGNAVRYGNHAEVSVRITEKSLRIRVEDDGPGIPADQREEAVKPFARLEPARNQNKGPGVGLGLSIAADVARAHGGVLRLRDSERLGGLRADLVFGR</sequence>
<dbReference type="OrthoDB" id="9804645at2"/>
<evidence type="ECO:0000313" key="18">
    <source>
        <dbReference type="EMBL" id="TCL09570.1"/>
    </source>
</evidence>
<evidence type="ECO:0000256" key="15">
    <source>
        <dbReference type="SAM" id="Phobius"/>
    </source>
</evidence>
<keyword evidence="10 18" id="KW-0418">Kinase</keyword>
<dbReference type="InterPro" id="IPR050980">
    <property type="entry name" value="2C_sensor_his_kinase"/>
</dbReference>
<reference evidence="18 19" key="1">
    <citation type="submission" date="2019-03" db="EMBL/GenBank/DDBJ databases">
        <title>Genomic Encyclopedia of Archaeal and Bacterial Type Strains, Phase II (KMG-II): from individual species to whole genera.</title>
        <authorList>
            <person name="Goeker M."/>
        </authorList>
    </citation>
    <scope>NUCLEOTIDE SEQUENCE [LARGE SCALE GENOMIC DNA]</scope>
    <source>
        <strain evidence="18 19">DSM 26433</strain>
    </source>
</reference>
<dbReference type="Proteomes" id="UP000295673">
    <property type="component" value="Unassembled WGS sequence"/>
</dbReference>
<keyword evidence="12 15" id="KW-1133">Transmembrane helix</keyword>
<keyword evidence="5" id="KW-0997">Cell inner membrane</keyword>
<dbReference type="InterPro" id="IPR004358">
    <property type="entry name" value="Sig_transdc_His_kin-like_C"/>
</dbReference>
<keyword evidence="14 15" id="KW-0472">Membrane</keyword>
<dbReference type="SUPFAM" id="SSF55874">
    <property type="entry name" value="ATPase domain of HSP90 chaperone/DNA topoisomerase II/histidine kinase"/>
    <property type="match status" value="1"/>
</dbReference>
<dbReference type="PROSITE" id="PS50885">
    <property type="entry name" value="HAMP"/>
    <property type="match status" value="1"/>
</dbReference>
<dbReference type="AlphaFoldDB" id="A0A4V2Q437"/>
<proteinExistence type="predicted"/>
<dbReference type="InterPro" id="IPR036890">
    <property type="entry name" value="HATPase_C_sf"/>
</dbReference>
<evidence type="ECO:0000256" key="9">
    <source>
        <dbReference type="ARBA" id="ARBA00022741"/>
    </source>
</evidence>
<evidence type="ECO:0000256" key="3">
    <source>
        <dbReference type="ARBA" id="ARBA00012438"/>
    </source>
</evidence>